<evidence type="ECO:0000256" key="2">
    <source>
        <dbReference type="ARBA" id="ARBA00023125"/>
    </source>
</evidence>
<dbReference type="InterPro" id="IPR029016">
    <property type="entry name" value="GAF-like_dom_sf"/>
</dbReference>
<dbReference type="GO" id="GO:0003700">
    <property type="term" value="F:DNA-binding transcription factor activity"/>
    <property type="evidence" value="ECO:0007669"/>
    <property type="project" value="TreeGrafter"/>
</dbReference>
<proteinExistence type="predicted"/>
<dbReference type="EMBL" id="CP037900">
    <property type="protein sequence ID" value="QBP10725.1"/>
    <property type="molecule type" value="Genomic_DNA"/>
</dbReference>
<dbReference type="GO" id="GO:0045892">
    <property type="term" value="P:negative regulation of DNA-templated transcription"/>
    <property type="evidence" value="ECO:0007669"/>
    <property type="project" value="TreeGrafter"/>
</dbReference>
<dbReference type="PROSITE" id="PS51078">
    <property type="entry name" value="ICLR_ED"/>
    <property type="match status" value="1"/>
</dbReference>
<gene>
    <name evidence="4" type="ORF">DDF84_013660</name>
</gene>
<dbReference type="InterPro" id="IPR036388">
    <property type="entry name" value="WH-like_DNA-bd_sf"/>
</dbReference>
<dbReference type="OMA" id="GWYEAHD"/>
<dbReference type="InterPro" id="IPR014757">
    <property type="entry name" value="Tscrpt_reg_IclR_C"/>
</dbReference>
<accession>A0A132HN58</accession>
<dbReference type="OrthoDB" id="7274111at2"/>
<dbReference type="AlphaFoldDB" id="A0A132HN58"/>
<dbReference type="Pfam" id="PF01614">
    <property type="entry name" value="IclR_C"/>
    <property type="match status" value="1"/>
</dbReference>
<name>A0A132HN58_9BURK</name>
<dbReference type="SUPFAM" id="SSF55781">
    <property type="entry name" value="GAF domain-like"/>
    <property type="match status" value="1"/>
</dbReference>
<dbReference type="InterPro" id="IPR005471">
    <property type="entry name" value="Tscrpt_reg_IclR_N"/>
</dbReference>
<dbReference type="Gene3D" id="3.30.450.40">
    <property type="match status" value="1"/>
</dbReference>
<sequence length="249" mass="27426">MPSFVPAAARSLAVFEVFSREKRELSNSELARLLDLPESSCSDLLHTLTETGYLMRTARTRRFYPTMRLHSICEAIAGNDPLAAVAAEATEFLTGKTGETSLCGRLDGAYVRVTGFQESRYELRYVLRVGKRLALHATALGKALLAVLPPEDAARQLRLRALPKLGPKTEVNPVALEKQVAEVRERGWAWVEDEGGEGVTAIAVAGRIGDEPFAISLAGPTERFNRRKDEYLEVIEAARDLVFPTAQKD</sequence>
<dbReference type="InterPro" id="IPR050707">
    <property type="entry name" value="HTH_MetabolicPath_Reg"/>
</dbReference>
<dbReference type="InterPro" id="IPR036390">
    <property type="entry name" value="WH_DNA-bd_sf"/>
</dbReference>
<dbReference type="Proteomes" id="UP000253772">
    <property type="component" value="Chromosome c1"/>
</dbReference>
<dbReference type="SMART" id="SM00346">
    <property type="entry name" value="HTH_ICLR"/>
    <property type="match status" value="1"/>
</dbReference>
<protein>
    <submittedName>
        <fullName evidence="4">IclR family transcriptional regulator</fullName>
    </submittedName>
</protein>
<keyword evidence="2" id="KW-0238">DNA-binding</keyword>
<dbReference type="PANTHER" id="PTHR30136:SF35">
    <property type="entry name" value="HTH-TYPE TRANSCRIPTIONAL REGULATOR RV1719"/>
    <property type="match status" value="1"/>
</dbReference>
<dbReference type="GO" id="GO:0003677">
    <property type="term" value="F:DNA binding"/>
    <property type="evidence" value="ECO:0007669"/>
    <property type="project" value="UniProtKB-KW"/>
</dbReference>
<organism evidence="4 5">
    <name type="scientific">Cupriavidus metallidurans</name>
    <dbReference type="NCBI Taxonomy" id="119219"/>
    <lineage>
        <taxon>Bacteria</taxon>
        <taxon>Pseudomonadati</taxon>
        <taxon>Pseudomonadota</taxon>
        <taxon>Betaproteobacteria</taxon>
        <taxon>Burkholderiales</taxon>
        <taxon>Burkholderiaceae</taxon>
        <taxon>Cupriavidus</taxon>
    </lineage>
</organism>
<dbReference type="RefSeq" id="WP_011517180.1">
    <property type="nucleotide sequence ID" value="NZ_CP026544.1"/>
</dbReference>
<dbReference type="PROSITE" id="PS51077">
    <property type="entry name" value="HTH_ICLR"/>
    <property type="match status" value="1"/>
</dbReference>
<evidence type="ECO:0000313" key="4">
    <source>
        <dbReference type="EMBL" id="QBP10725.1"/>
    </source>
</evidence>
<keyword evidence="1" id="KW-0805">Transcription regulation</keyword>
<dbReference type="SUPFAM" id="SSF46785">
    <property type="entry name" value="Winged helix' DNA-binding domain"/>
    <property type="match status" value="1"/>
</dbReference>
<dbReference type="Pfam" id="PF09339">
    <property type="entry name" value="HTH_IclR"/>
    <property type="match status" value="1"/>
</dbReference>
<dbReference type="Gene3D" id="1.10.10.10">
    <property type="entry name" value="Winged helix-like DNA-binding domain superfamily/Winged helix DNA-binding domain"/>
    <property type="match status" value="1"/>
</dbReference>
<evidence type="ECO:0000313" key="5">
    <source>
        <dbReference type="Proteomes" id="UP000253772"/>
    </source>
</evidence>
<dbReference type="PANTHER" id="PTHR30136">
    <property type="entry name" value="HELIX-TURN-HELIX TRANSCRIPTIONAL REGULATOR, ICLR FAMILY"/>
    <property type="match status" value="1"/>
</dbReference>
<reference evidence="4 5" key="1">
    <citation type="submission" date="2019-03" db="EMBL/GenBank/DDBJ databases">
        <title>Comparative insights into the high quality Complete genome sequence of highly metal resistant Cupriavidus metallidurans strain BS1 isolated from a gold-copper mine.</title>
        <authorList>
            <person name="Mazhar H.S."/>
            <person name="Rensing C."/>
        </authorList>
    </citation>
    <scope>NUCLEOTIDE SEQUENCE [LARGE SCALE GENOMIC DNA]</scope>
    <source>
        <strain evidence="4 5">BS1</strain>
    </source>
</reference>
<evidence type="ECO:0000256" key="1">
    <source>
        <dbReference type="ARBA" id="ARBA00023015"/>
    </source>
</evidence>
<evidence type="ECO:0000256" key="3">
    <source>
        <dbReference type="ARBA" id="ARBA00023163"/>
    </source>
</evidence>
<keyword evidence="3" id="KW-0804">Transcription</keyword>